<sequence length="716" mass="81774">MESRNSSRKKICLSKSQFNRNIKQQLDCLDHLRTQKSVDALPVVTPCLSFQSQSVGYLSQENNLLVEGNNISNTTIIDSSPKMVIKNSNYVSQTLSNTTQFIPKQSSELIENVINTDQANYQHNIPETLKLSVPDQLRQWAVRNKITHTALGELLMIQRQIPDFKNIPINPKTFLHTPRQTILRDVSPGQYYHFGLENSISSILKNIDSSNFPDVINVAINIDGLPLSKSSSSQVYPILCSVNNIDIILPVNICCVGIYHGYDKPSDFNEFLKEFVDEAVTLTSNGISINDKHYGFKIVMFLFDAVAKASVLFIKGHSGYSSCSKCTLEGEYINSVCFTEIEFNKRTDSDFMNQTDPDHHTGHTILEKIPNIGLVTQVPLDYMHLICLGVVKKLLVSTWCFGPPPHKLPSRIIKVISESLTNLVPYIPVEFARKPRPLKDSKRFKATEFRQFILYTGVIVLKKNLENNKYKHFLSLHFAITVLLSDIHLQTMTNYAEELLKHFVICTKLIYGPQFMSHNFHNLLHLTDDARKFGNLNNFGNFSFENYLQKIKKMLRKHDGILPQLVRRLAEERSLQILPNHKVKPNNFKLEKEHSDGILLNDTCNPQYKEVVFCNFKLSSKVQNSCCRLKCGTIIEISNFAHSKVLNQPIVIGKKYNKTADFYTSPSQSSLIGILLVTQLQENYSFWPISDILYKLVRLPYNTSFVVFPLLHTYEH</sequence>
<dbReference type="PANTHER" id="PTHR33053:SF9">
    <property type="entry name" value="AGAP000105-PA"/>
    <property type="match status" value="1"/>
</dbReference>
<comment type="caution">
    <text evidence="1">The sequence shown here is derived from an EMBL/GenBank/DDBJ whole genome shotgun (WGS) entry which is preliminary data.</text>
</comment>
<gene>
    <name evidence="1" type="ORF">MEUPH1_LOCUS14720</name>
</gene>
<keyword evidence="2" id="KW-1185">Reference proteome</keyword>
<organism evidence="1 2">
    <name type="scientific">Macrosiphum euphorbiae</name>
    <name type="common">potato aphid</name>
    <dbReference type="NCBI Taxonomy" id="13131"/>
    <lineage>
        <taxon>Eukaryota</taxon>
        <taxon>Metazoa</taxon>
        <taxon>Ecdysozoa</taxon>
        <taxon>Arthropoda</taxon>
        <taxon>Hexapoda</taxon>
        <taxon>Insecta</taxon>
        <taxon>Pterygota</taxon>
        <taxon>Neoptera</taxon>
        <taxon>Paraneoptera</taxon>
        <taxon>Hemiptera</taxon>
        <taxon>Sternorrhyncha</taxon>
        <taxon>Aphidomorpha</taxon>
        <taxon>Aphidoidea</taxon>
        <taxon>Aphididae</taxon>
        <taxon>Macrosiphini</taxon>
        <taxon>Macrosiphum</taxon>
    </lineage>
</organism>
<evidence type="ECO:0000313" key="1">
    <source>
        <dbReference type="EMBL" id="CAI6359295.1"/>
    </source>
</evidence>
<name>A0AAV0WTA3_9HEMI</name>
<dbReference type="Proteomes" id="UP001160148">
    <property type="component" value="Unassembled WGS sequence"/>
</dbReference>
<dbReference type="AlphaFoldDB" id="A0AAV0WTA3"/>
<accession>A0AAV0WTA3</accession>
<reference evidence="1 2" key="1">
    <citation type="submission" date="2023-01" db="EMBL/GenBank/DDBJ databases">
        <authorList>
            <person name="Whitehead M."/>
        </authorList>
    </citation>
    <scope>NUCLEOTIDE SEQUENCE [LARGE SCALE GENOMIC DNA]</scope>
</reference>
<evidence type="ECO:0008006" key="3">
    <source>
        <dbReference type="Google" id="ProtNLM"/>
    </source>
</evidence>
<dbReference type="PANTHER" id="PTHR33053">
    <property type="entry name" value="PROTEIN, PUTATIVE-RELATED"/>
    <property type="match status" value="1"/>
</dbReference>
<dbReference type="EMBL" id="CARXXK010000002">
    <property type="protein sequence ID" value="CAI6359295.1"/>
    <property type="molecule type" value="Genomic_DNA"/>
</dbReference>
<protein>
    <recommendedName>
        <fullName evidence="3">DUF4218 domain-containing protein</fullName>
    </recommendedName>
</protein>
<evidence type="ECO:0000313" key="2">
    <source>
        <dbReference type="Proteomes" id="UP001160148"/>
    </source>
</evidence>
<proteinExistence type="predicted"/>